<comment type="caution">
    <text evidence="4">The sequence shown here is derived from an EMBL/GenBank/DDBJ whole genome shotgun (WGS) entry which is preliminary data.</text>
</comment>
<dbReference type="FunFam" id="3.10.20.30:FF:000002">
    <property type="entry name" value="GTP pyrophosphokinase (RelA/SpoT)"/>
    <property type="match status" value="1"/>
</dbReference>
<reference evidence="4 5" key="1">
    <citation type="journal article" date="2016" name="Nat. Commun.">
        <title>Thousands of microbial genomes shed light on interconnected biogeochemical processes in an aquifer system.</title>
        <authorList>
            <person name="Anantharaman K."/>
            <person name="Brown C.T."/>
            <person name="Hug L.A."/>
            <person name="Sharon I."/>
            <person name="Castelle C.J."/>
            <person name="Probst A.J."/>
            <person name="Thomas B.C."/>
            <person name="Singh A."/>
            <person name="Wilkins M.J."/>
            <person name="Karaoz U."/>
            <person name="Brodie E.L."/>
            <person name="Williams K.H."/>
            <person name="Hubbard S.S."/>
            <person name="Banfield J.F."/>
        </authorList>
    </citation>
    <scope>NUCLEOTIDE SEQUENCE [LARGE SCALE GENOMIC DNA]</scope>
</reference>
<dbReference type="Gene3D" id="1.10.3210.10">
    <property type="entry name" value="Hypothetical protein af1432"/>
    <property type="match status" value="1"/>
</dbReference>
<dbReference type="Pfam" id="PF02824">
    <property type="entry name" value="TGS"/>
    <property type="match status" value="1"/>
</dbReference>
<name>A0A1F4V722_UNCKA</name>
<dbReference type="Proteomes" id="UP000178127">
    <property type="component" value="Unassembled WGS sequence"/>
</dbReference>
<dbReference type="SUPFAM" id="SSF109604">
    <property type="entry name" value="HD-domain/PDEase-like"/>
    <property type="match status" value="1"/>
</dbReference>
<protein>
    <recommendedName>
        <fullName evidence="3">TGS domain-containing protein</fullName>
    </recommendedName>
</protein>
<dbReference type="Gene3D" id="3.30.460.10">
    <property type="entry name" value="Beta Polymerase, domain 2"/>
    <property type="match status" value="1"/>
</dbReference>
<dbReference type="Pfam" id="PF13328">
    <property type="entry name" value="HD_4"/>
    <property type="match status" value="1"/>
</dbReference>
<proteinExistence type="inferred from homology"/>
<keyword evidence="2" id="KW-0694">RNA-binding</keyword>
<dbReference type="CDD" id="cd01668">
    <property type="entry name" value="TGS_RSH"/>
    <property type="match status" value="1"/>
</dbReference>
<dbReference type="GO" id="GO:0015969">
    <property type="term" value="P:guanosine tetraphosphate metabolic process"/>
    <property type="evidence" value="ECO:0007669"/>
    <property type="project" value="InterPro"/>
</dbReference>
<dbReference type="SUPFAM" id="SSF81271">
    <property type="entry name" value="TGS-like"/>
    <property type="match status" value="1"/>
</dbReference>
<evidence type="ECO:0000313" key="4">
    <source>
        <dbReference type="EMBL" id="OGC52941.1"/>
    </source>
</evidence>
<dbReference type="SUPFAM" id="SSF81301">
    <property type="entry name" value="Nucleotidyltransferase"/>
    <property type="match status" value="1"/>
</dbReference>
<dbReference type="STRING" id="1802620.A3D91_03250"/>
<dbReference type="EMBL" id="MEVD01000018">
    <property type="protein sequence ID" value="OGC52941.1"/>
    <property type="molecule type" value="Genomic_DNA"/>
</dbReference>
<evidence type="ECO:0000256" key="2">
    <source>
        <dbReference type="PROSITE-ProRule" id="PRU00182"/>
    </source>
</evidence>
<dbReference type="GO" id="GO:0005886">
    <property type="term" value="C:plasma membrane"/>
    <property type="evidence" value="ECO:0007669"/>
    <property type="project" value="TreeGrafter"/>
</dbReference>
<organism evidence="4 5">
    <name type="scientific">candidate division WWE3 bacterium RIFCSPHIGHO2_02_FULL_38_14</name>
    <dbReference type="NCBI Taxonomy" id="1802620"/>
    <lineage>
        <taxon>Bacteria</taxon>
        <taxon>Katanobacteria</taxon>
    </lineage>
</organism>
<dbReference type="Pfam" id="PF04607">
    <property type="entry name" value="RelA_SpoT"/>
    <property type="match status" value="1"/>
</dbReference>
<evidence type="ECO:0000256" key="1">
    <source>
        <dbReference type="ARBA" id="ARBA00007476"/>
    </source>
</evidence>
<dbReference type="PROSITE" id="PS50889">
    <property type="entry name" value="S4"/>
    <property type="match status" value="1"/>
</dbReference>
<dbReference type="InterPro" id="IPR012675">
    <property type="entry name" value="Beta-grasp_dom_sf"/>
</dbReference>
<comment type="similarity">
    <text evidence="1">Belongs to the RelA/SpoT family.</text>
</comment>
<gene>
    <name evidence="4" type="ORF">A3D91_03250</name>
</gene>
<dbReference type="InterPro" id="IPR033655">
    <property type="entry name" value="TGS_RelA/SpoT"/>
</dbReference>
<dbReference type="PROSITE" id="PS51880">
    <property type="entry name" value="TGS"/>
    <property type="match status" value="1"/>
</dbReference>
<dbReference type="InterPro" id="IPR012676">
    <property type="entry name" value="TGS-like"/>
</dbReference>
<dbReference type="AlphaFoldDB" id="A0A1F4V722"/>
<dbReference type="PANTHER" id="PTHR21262">
    <property type="entry name" value="GUANOSINE-3',5'-BIS DIPHOSPHATE 3'-PYROPHOSPHOHYDROLASE"/>
    <property type="match status" value="1"/>
</dbReference>
<accession>A0A1F4V722</accession>
<dbReference type="Gene3D" id="3.10.20.30">
    <property type="match status" value="1"/>
</dbReference>
<evidence type="ECO:0000313" key="5">
    <source>
        <dbReference type="Proteomes" id="UP000178127"/>
    </source>
</evidence>
<dbReference type="CDD" id="cd05399">
    <property type="entry name" value="NT_Rel-Spo_like"/>
    <property type="match status" value="1"/>
</dbReference>
<evidence type="ECO:0000259" key="3">
    <source>
        <dbReference type="PROSITE" id="PS51880"/>
    </source>
</evidence>
<dbReference type="InterPro" id="IPR004095">
    <property type="entry name" value="TGS"/>
</dbReference>
<dbReference type="InterPro" id="IPR043519">
    <property type="entry name" value="NT_sf"/>
</dbReference>
<dbReference type="PANTHER" id="PTHR21262:SF31">
    <property type="entry name" value="GTP PYROPHOSPHOKINASE"/>
    <property type="match status" value="1"/>
</dbReference>
<sequence length="466" mass="54246">MKDLAEEAVKLTLKIHAEDKRLAGDTYADHCIRVYKLLIKYGIKDQNTLIASLLHHAYKYIQKDREKFEDNFGKEPAEIVKKYDFISGIKLEKTAPAGFNEKYIIQAYLNLTEDIRPLVIRFADRIDNLDTVYLLEKNQRTDVANKCLYLYAPIARILGLSKIVTDLEDRAFKILLPGEYYRIGKIVAKQLEGTEPVMKDTVKFLNSILNESEIRAKINYRVKHLYGIYRKALYYKAINKYTGRNYEGIYDLVGMSIIVDTTEDCYKVEGILNELWENIPEERDDYINRPRELGYKAIHNVFYIKKDFPVEVQIKTFEMYTTNMDLHRIFYRSSEKTSEQFMKYTNKDPLWFKNLNYWRIEKSIKSNTLKTPFGKNVYVFTPKGDIIELPKGATVIDFAYAVHSDIGNRCSGAYVNGKIEKLDYIVNDGDYIKIKTAKNKKPSADWLKTAKTSRAKTIIRRELAGG</sequence>
<dbReference type="InterPro" id="IPR007685">
    <property type="entry name" value="RelA_SpoT"/>
</dbReference>
<dbReference type="SMART" id="SM00954">
    <property type="entry name" value="RelA_SpoT"/>
    <property type="match status" value="1"/>
</dbReference>
<feature type="domain" description="TGS" evidence="3">
    <location>
        <begin position="373"/>
        <end position="436"/>
    </location>
</feature>
<dbReference type="GO" id="GO:0003723">
    <property type="term" value="F:RNA binding"/>
    <property type="evidence" value="ECO:0007669"/>
    <property type="project" value="UniProtKB-KW"/>
</dbReference>